<keyword evidence="5" id="KW-0175">Coiled coil</keyword>
<dbReference type="InterPro" id="IPR027417">
    <property type="entry name" value="P-loop_NTPase"/>
</dbReference>
<keyword evidence="1" id="KW-0479">Metal-binding</keyword>
<dbReference type="Pfam" id="PF06071">
    <property type="entry name" value="YchF-GTPase_C"/>
    <property type="match status" value="1"/>
</dbReference>
<keyword evidence="4" id="KW-0963">Cytoplasm</keyword>
<dbReference type="InterPro" id="IPR004396">
    <property type="entry name" value="ATPase_YchF/OLA1"/>
</dbReference>
<keyword evidence="9" id="KW-1185">Reference proteome</keyword>
<dbReference type="CDD" id="cd01900">
    <property type="entry name" value="YchF"/>
    <property type="match status" value="1"/>
</dbReference>
<dbReference type="GO" id="GO:0046872">
    <property type="term" value="F:metal ion binding"/>
    <property type="evidence" value="ECO:0007669"/>
    <property type="project" value="UniProtKB-KW"/>
</dbReference>
<dbReference type="GO" id="GO:0005737">
    <property type="term" value="C:cytoplasm"/>
    <property type="evidence" value="ECO:0007669"/>
    <property type="project" value="UniProtKB-SubCell"/>
</dbReference>
<name>A0AB34KC67_PRYPA</name>
<evidence type="ECO:0000313" key="8">
    <source>
        <dbReference type="EMBL" id="KAL1530591.1"/>
    </source>
</evidence>
<evidence type="ECO:0000256" key="2">
    <source>
        <dbReference type="ARBA" id="ARBA00022741"/>
    </source>
</evidence>
<proteinExistence type="inferred from homology"/>
<protein>
    <recommendedName>
        <fullName evidence="4">Obg-like ATPase 1</fullName>
    </recommendedName>
</protein>
<organism evidence="8 9">
    <name type="scientific">Prymnesium parvum</name>
    <name type="common">Toxic golden alga</name>
    <dbReference type="NCBI Taxonomy" id="97485"/>
    <lineage>
        <taxon>Eukaryota</taxon>
        <taxon>Haptista</taxon>
        <taxon>Haptophyta</taxon>
        <taxon>Prymnesiophyceae</taxon>
        <taxon>Prymnesiales</taxon>
        <taxon>Prymnesiaceae</taxon>
        <taxon>Prymnesium</taxon>
    </lineage>
</organism>
<evidence type="ECO:0000256" key="1">
    <source>
        <dbReference type="ARBA" id="ARBA00022723"/>
    </source>
</evidence>
<dbReference type="GO" id="GO:0043023">
    <property type="term" value="F:ribosomal large subunit binding"/>
    <property type="evidence" value="ECO:0007669"/>
    <property type="project" value="UniProtKB-UniRule"/>
</dbReference>
<feature type="domain" description="OBG-type G" evidence="7">
    <location>
        <begin position="44"/>
        <end position="298"/>
    </location>
</feature>
<gene>
    <name evidence="8" type="ORF">AB1Y20_001491</name>
</gene>
<evidence type="ECO:0000256" key="4">
    <source>
        <dbReference type="HAMAP-Rule" id="MF_03167"/>
    </source>
</evidence>
<feature type="binding site" evidence="4">
    <location>
        <begin position="53"/>
        <end position="58"/>
    </location>
    <ligand>
        <name>ATP</name>
        <dbReference type="ChEBI" id="CHEBI:30616"/>
    </ligand>
</feature>
<dbReference type="InterPro" id="IPR006073">
    <property type="entry name" value="GTP-bd"/>
</dbReference>
<dbReference type="GO" id="GO:0016887">
    <property type="term" value="F:ATP hydrolysis activity"/>
    <property type="evidence" value="ECO:0007669"/>
    <property type="project" value="UniProtKB-UniRule"/>
</dbReference>
<dbReference type="EMBL" id="JBGBPQ010000001">
    <property type="protein sequence ID" value="KAL1530591.1"/>
    <property type="molecule type" value="Genomic_DNA"/>
</dbReference>
<comment type="subcellular location">
    <subcellularLocation>
        <location evidence="4">Cytoplasm</location>
    </subcellularLocation>
</comment>
<dbReference type="Gene3D" id="1.10.150.300">
    <property type="entry name" value="TGS-like domain"/>
    <property type="match status" value="1"/>
</dbReference>
<dbReference type="FunFam" id="3.10.20.30:FF:000001">
    <property type="entry name" value="Ribosome-binding ATPase YchF"/>
    <property type="match status" value="1"/>
</dbReference>
<dbReference type="Gene3D" id="3.40.50.300">
    <property type="entry name" value="P-loop containing nucleotide triphosphate hydrolases"/>
    <property type="match status" value="1"/>
</dbReference>
<evidence type="ECO:0000259" key="7">
    <source>
        <dbReference type="PROSITE" id="PS51710"/>
    </source>
</evidence>
<feature type="binding site" evidence="4">
    <location>
        <position position="249"/>
    </location>
    <ligand>
        <name>ATP</name>
        <dbReference type="ChEBI" id="CHEBI:30616"/>
    </ligand>
</feature>
<evidence type="ECO:0000313" key="9">
    <source>
        <dbReference type="Proteomes" id="UP001515480"/>
    </source>
</evidence>
<reference evidence="8 9" key="1">
    <citation type="journal article" date="2024" name="Science">
        <title>Giant polyketide synthase enzymes in the biosynthesis of giant marine polyether toxins.</title>
        <authorList>
            <person name="Fallon T.R."/>
            <person name="Shende V.V."/>
            <person name="Wierzbicki I.H."/>
            <person name="Pendleton A.L."/>
            <person name="Watervoot N.F."/>
            <person name="Auber R.P."/>
            <person name="Gonzalez D.J."/>
            <person name="Wisecaver J.H."/>
            <person name="Moore B.S."/>
        </authorList>
    </citation>
    <scope>NUCLEOTIDE SEQUENCE [LARGE SCALE GENOMIC DNA]</scope>
    <source>
        <strain evidence="8 9">12B1</strain>
    </source>
</reference>
<evidence type="ECO:0000256" key="3">
    <source>
        <dbReference type="ARBA" id="ARBA00022840"/>
    </source>
</evidence>
<dbReference type="HAMAP" id="MF_00944">
    <property type="entry name" value="YchF_OLA1_ATPase"/>
    <property type="match status" value="1"/>
</dbReference>
<dbReference type="GO" id="GO:0005525">
    <property type="term" value="F:GTP binding"/>
    <property type="evidence" value="ECO:0007669"/>
    <property type="project" value="InterPro"/>
</dbReference>
<feature type="signal peptide" evidence="6">
    <location>
        <begin position="1"/>
        <end position="15"/>
    </location>
</feature>
<keyword evidence="2 4" id="KW-0547">Nucleotide-binding</keyword>
<dbReference type="PIRSF" id="PIRSF006641">
    <property type="entry name" value="CHP00092"/>
    <property type="match status" value="1"/>
</dbReference>
<dbReference type="Pfam" id="PF01926">
    <property type="entry name" value="MMR_HSR1"/>
    <property type="match status" value="1"/>
</dbReference>
<dbReference type="InterPro" id="IPR041706">
    <property type="entry name" value="YchF_N"/>
</dbReference>
<evidence type="ECO:0000256" key="5">
    <source>
        <dbReference type="SAM" id="Coils"/>
    </source>
</evidence>
<accession>A0AB34KC67</accession>
<dbReference type="FunFam" id="1.10.150.300:FF:000001">
    <property type="entry name" value="Ribosome-binding ATPase YchF"/>
    <property type="match status" value="1"/>
</dbReference>
<dbReference type="CDD" id="cd04867">
    <property type="entry name" value="TGS_YchF_OLA1"/>
    <property type="match status" value="1"/>
</dbReference>
<comment type="subunit">
    <text evidence="4">Monomer.</text>
</comment>
<comment type="similarity">
    <text evidence="4">Belongs to the TRAFAC class OBG-HflX-like GTPase superfamily. OBG GTPase family. YchF/OLA1 subfamily.</text>
</comment>
<dbReference type="InterPro" id="IPR023192">
    <property type="entry name" value="TGS-like_dom_sf"/>
</dbReference>
<dbReference type="Proteomes" id="UP001515480">
    <property type="component" value="Unassembled WGS sequence"/>
</dbReference>
<dbReference type="InterPro" id="IPR031167">
    <property type="entry name" value="G_OBG"/>
</dbReference>
<dbReference type="SUPFAM" id="SSF52540">
    <property type="entry name" value="P-loop containing nucleoside triphosphate hydrolases"/>
    <property type="match status" value="1"/>
</dbReference>
<keyword evidence="6" id="KW-0732">Signal</keyword>
<dbReference type="InterPro" id="IPR012675">
    <property type="entry name" value="Beta-grasp_dom_sf"/>
</dbReference>
<dbReference type="Gene3D" id="3.10.20.30">
    <property type="match status" value="1"/>
</dbReference>
<sequence length="407" mass="43807">MMITTLFALTRTVRLQPSTAAAQCGSATRLACAAPRARQMSMALKTGIVGLPNVGKSTLFNALMQESQAQAANFPFCTIEPNTGVVAVPDPKLKVLADINNSRKTVPTSLSFVDIAGLVAGASKGEGLGNQFLANIRECDAIVHVVRCFEDENIVHVSGSVDALRDIEVISLELALSDLAQVERRLQRASKDIKSGKTKAEEMSALEKLRVVLDEGRPARQAELTQEEWSTVQSLGLLSAKPVIYAANVQDSDLAGGNAMVEDVRKHAESEGASVVVVSAQVESELVDLDNDERTSFLEELGVARGETGLEKLIAQVYKLLDLRTYYTSGETETKAWTIKKGMLAPQAAGVIHSDFEKGFIKAETVAYDDLVAAGSMKAAKEAGMVRAEGKEYEVQEGDVLLFRFNV</sequence>
<keyword evidence="3 4" id="KW-0067">ATP-binding</keyword>
<dbReference type="InterPro" id="IPR013029">
    <property type="entry name" value="YchF_C"/>
</dbReference>
<dbReference type="NCBIfam" id="TIGR00092">
    <property type="entry name" value="redox-regulated ATPase YchF"/>
    <property type="match status" value="1"/>
</dbReference>
<keyword evidence="4" id="KW-0378">Hydrolase</keyword>
<feature type="chain" id="PRO_5044196806" description="Obg-like ATPase 1" evidence="6">
    <location>
        <begin position="16"/>
        <end position="407"/>
    </location>
</feature>
<dbReference type="PANTHER" id="PTHR23305">
    <property type="entry name" value="OBG GTPASE FAMILY"/>
    <property type="match status" value="1"/>
</dbReference>
<feature type="coiled-coil region" evidence="5">
    <location>
        <begin position="172"/>
        <end position="199"/>
    </location>
</feature>
<comment type="function">
    <text evidence="4">Hydrolyzes ATP, and can also hydrolyze GTP with lower efficiency. Has lower affinity for GTP.</text>
</comment>
<dbReference type="PANTHER" id="PTHR23305:SF18">
    <property type="entry name" value="OBG-TYPE G DOMAIN-CONTAINING PROTEIN"/>
    <property type="match status" value="1"/>
</dbReference>
<dbReference type="GO" id="GO:0005524">
    <property type="term" value="F:ATP binding"/>
    <property type="evidence" value="ECO:0007669"/>
    <property type="project" value="UniProtKB-UniRule"/>
</dbReference>
<dbReference type="AlphaFoldDB" id="A0AB34KC67"/>
<dbReference type="PROSITE" id="PS51710">
    <property type="entry name" value="G_OBG"/>
    <property type="match status" value="1"/>
</dbReference>
<comment type="caution">
    <text evidence="8">The sequence shown here is derived from an EMBL/GenBank/DDBJ whole genome shotgun (WGS) entry which is preliminary data.</text>
</comment>
<dbReference type="InterPro" id="IPR012676">
    <property type="entry name" value="TGS-like"/>
</dbReference>
<dbReference type="SUPFAM" id="SSF81271">
    <property type="entry name" value="TGS-like"/>
    <property type="match status" value="1"/>
</dbReference>
<evidence type="ECO:0000256" key="6">
    <source>
        <dbReference type="SAM" id="SignalP"/>
    </source>
</evidence>
<dbReference type="PRINTS" id="PR00326">
    <property type="entry name" value="GTP1OBG"/>
</dbReference>